<dbReference type="EMBL" id="VDFV01000036">
    <property type="protein sequence ID" value="TNC65806.1"/>
    <property type="molecule type" value="Genomic_DNA"/>
</dbReference>
<dbReference type="GO" id="GO:0008137">
    <property type="term" value="F:NADH dehydrogenase (ubiquinone) activity"/>
    <property type="evidence" value="ECO:0007669"/>
    <property type="project" value="InterPro"/>
</dbReference>
<feature type="transmembrane region" description="Helical" evidence="9">
    <location>
        <begin position="141"/>
        <end position="161"/>
    </location>
</feature>
<evidence type="ECO:0000256" key="7">
    <source>
        <dbReference type="ARBA" id="ARBA00023136"/>
    </source>
</evidence>
<feature type="transmembrane region" description="Helical" evidence="9">
    <location>
        <begin position="468"/>
        <end position="489"/>
    </location>
</feature>
<evidence type="ECO:0000313" key="11">
    <source>
        <dbReference type="EMBL" id="TNC65806.1"/>
    </source>
</evidence>
<organism evidence="11 12">
    <name type="scientific">Rubellimicrobium roseum</name>
    <dbReference type="NCBI Taxonomy" id="687525"/>
    <lineage>
        <taxon>Bacteria</taxon>
        <taxon>Pseudomonadati</taxon>
        <taxon>Pseudomonadota</taxon>
        <taxon>Alphaproteobacteria</taxon>
        <taxon>Rhodobacterales</taxon>
        <taxon>Roseobacteraceae</taxon>
        <taxon>Rubellimicrobium</taxon>
    </lineage>
</organism>
<evidence type="ECO:0000256" key="2">
    <source>
        <dbReference type="ARBA" id="ARBA00004651"/>
    </source>
</evidence>
<evidence type="ECO:0000256" key="5">
    <source>
        <dbReference type="ARBA" id="ARBA00022692"/>
    </source>
</evidence>
<evidence type="ECO:0000256" key="4">
    <source>
        <dbReference type="ARBA" id="ARBA00022475"/>
    </source>
</evidence>
<comment type="similarity">
    <text evidence="3">Belongs to the CPA3 antiporters (TC 2.A.63) subunit D family.</text>
</comment>
<feature type="transmembrane region" description="Helical" evidence="9">
    <location>
        <begin position="215"/>
        <end position="237"/>
    </location>
</feature>
<keyword evidence="6 9" id="KW-1133">Transmembrane helix</keyword>
<dbReference type="Pfam" id="PF00361">
    <property type="entry name" value="Proton_antipo_M"/>
    <property type="match status" value="1"/>
</dbReference>
<feature type="transmembrane region" description="Helical" evidence="9">
    <location>
        <begin position="173"/>
        <end position="195"/>
    </location>
</feature>
<feature type="transmembrane region" description="Helical" evidence="9">
    <location>
        <begin position="340"/>
        <end position="361"/>
    </location>
</feature>
<dbReference type="Proteomes" id="UP000305709">
    <property type="component" value="Unassembled WGS sequence"/>
</dbReference>
<accession>A0A5C4N8P2</accession>
<dbReference type="PANTHER" id="PTHR42703:SF1">
    <property type="entry name" value="NA(+)_H(+) ANTIPORTER SUBUNIT D1"/>
    <property type="match status" value="1"/>
</dbReference>
<keyword evidence="7 9" id="KW-0472">Membrane</keyword>
<dbReference type="PANTHER" id="PTHR42703">
    <property type="entry name" value="NADH DEHYDROGENASE"/>
    <property type="match status" value="1"/>
</dbReference>
<evidence type="ECO:0000256" key="9">
    <source>
        <dbReference type="SAM" id="Phobius"/>
    </source>
</evidence>
<evidence type="ECO:0000256" key="3">
    <source>
        <dbReference type="ARBA" id="ARBA00005346"/>
    </source>
</evidence>
<dbReference type="GO" id="GO:0005886">
    <property type="term" value="C:plasma membrane"/>
    <property type="evidence" value="ECO:0007669"/>
    <property type="project" value="UniProtKB-SubCell"/>
</dbReference>
<dbReference type="InterPro" id="IPR003918">
    <property type="entry name" value="NADH_UbQ_OxRdtase"/>
</dbReference>
<feature type="transmembrane region" description="Helical" evidence="9">
    <location>
        <begin position="35"/>
        <end position="60"/>
    </location>
</feature>
<proteinExistence type="inferred from homology"/>
<comment type="subcellular location">
    <subcellularLocation>
        <location evidence="2">Cell membrane</location>
        <topology evidence="2">Multi-pass membrane protein</topology>
    </subcellularLocation>
    <subcellularLocation>
        <location evidence="8">Membrane</location>
        <topology evidence="8">Multi-pass membrane protein</topology>
    </subcellularLocation>
</comment>
<dbReference type="InterPro" id="IPR050586">
    <property type="entry name" value="CPA3_Na-H_Antiporter_D"/>
</dbReference>
<dbReference type="InterPro" id="IPR001750">
    <property type="entry name" value="ND/Mrp_TM"/>
</dbReference>
<sequence length="497" mass="51598">MSDALPAPDWAVLTVLLPLLGAALAFVAERQADRIGFAATTGVALSSVMLLLQVAGGAPYQQSIGGWAVPLGIALKADGLAALMLAMTGLVGLGVAAQALRTMASELPPARQGTAAPWAFWPLWLLLLGGLNALYLSADQFNLYVTLEIVSLAAVGLTALSGKPEAFTAAMRYLLVGFLASLLYLLGVALLYARYGVLDIGTAQSLLRPEPVAQLAMTVMLAGLALKSALFPLHFWLPPAHGNAAASASALLSALVVKASVYLVLRLWFDLFGPTGLATEAAGLLLGLLGAGAILWGSLQAVLAERLKLLVAYSTVAQVGYLFLALPLDGTERGLAWQGVAMLALAHAFAKSAMFLCCQIVQDRLGHDRIRALTSSAKLPRSTQLTLALAAISLIGLPPSGGFVGKWLLLQASLEGGFTLWTAVIMAGTLLSATAMFRVLVRFFAAQPDDPVEAEAPPPGITARLIDLVPFALAAVAILLGLVATWPLMVLQVGAGG</sequence>
<feature type="transmembrane region" description="Helical" evidence="9">
    <location>
        <begin position="12"/>
        <end position="28"/>
    </location>
</feature>
<feature type="transmembrane region" description="Helical" evidence="9">
    <location>
        <begin position="249"/>
        <end position="269"/>
    </location>
</feature>
<name>A0A5C4N8P2_9RHOB</name>
<feature type="transmembrane region" description="Helical" evidence="9">
    <location>
        <begin position="418"/>
        <end position="441"/>
    </location>
</feature>
<feature type="transmembrane region" description="Helical" evidence="9">
    <location>
        <begin position="382"/>
        <end position="398"/>
    </location>
</feature>
<reference evidence="11 12" key="1">
    <citation type="submission" date="2019-06" db="EMBL/GenBank/DDBJ databases">
        <authorList>
            <person name="Jiang L."/>
        </authorList>
    </citation>
    <scope>NUCLEOTIDE SEQUENCE [LARGE SCALE GENOMIC DNA]</scope>
    <source>
        <strain evidence="11 12">YIM 48858</strain>
    </source>
</reference>
<evidence type="ECO:0000256" key="1">
    <source>
        <dbReference type="ARBA" id="ARBA00002378"/>
    </source>
</evidence>
<keyword evidence="5 8" id="KW-0812">Transmembrane</keyword>
<feature type="transmembrane region" description="Helical" evidence="9">
    <location>
        <begin position="80"/>
        <end position="97"/>
    </location>
</feature>
<feature type="transmembrane region" description="Helical" evidence="9">
    <location>
        <begin position="310"/>
        <end position="328"/>
    </location>
</feature>
<keyword evidence="4" id="KW-1003">Cell membrane</keyword>
<dbReference type="OrthoDB" id="9768329at2"/>
<gene>
    <name evidence="11" type="ORF">FHG71_17320</name>
</gene>
<evidence type="ECO:0000256" key="8">
    <source>
        <dbReference type="RuleBase" id="RU000320"/>
    </source>
</evidence>
<dbReference type="PRINTS" id="PR01437">
    <property type="entry name" value="NUOXDRDTASE4"/>
</dbReference>
<dbReference type="AlphaFoldDB" id="A0A5C4N8P2"/>
<dbReference type="RefSeq" id="WP_139082955.1">
    <property type="nucleotide sequence ID" value="NZ_VDFV01000036.1"/>
</dbReference>
<feature type="transmembrane region" description="Helical" evidence="9">
    <location>
        <begin position="281"/>
        <end position="303"/>
    </location>
</feature>
<feature type="transmembrane region" description="Helical" evidence="9">
    <location>
        <begin position="118"/>
        <end position="135"/>
    </location>
</feature>
<feature type="domain" description="NADH:quinone oxidoreductase/Mrp antiporter transmembrane" evidence="10">
    <location>
        <begin position="138"/>
        <end position="429"/>
    </location>
</feature>
<dbReference type="GO" id="GO:0042773">
    <property type="term" value="P:ATP synthesis coupled electron transport"/>
    <property type="evidence" value="ECO:0007669"/>
    <property type="project" value="InterPro"/>
</dbReference>
<keyword evidence="12" id="KW-1185">Reference proteome</keyword>
<comment type="caution">
    <text evidence="11">The sequence shown here is derived from an EMBL/GenBank/DDBJ whole genome shotgun (WGS) entry which is preliminary data.</text>
</comment>
<evidence type="ECO:0000256" key="6">
    <source>
        <dbReference type="ARBA" id="ARBA00022989"/>
    </source>
</evidence>
<protein>
    <submittedName>
        <fullName evidence="11">Oxidoreductase</fullName>
    </submittedName>
</protein>
<evidence type="ECO:0000313" key="12">
    <source>
        <dbReference type="Proteomes" id="UP000305709"/>
    </source>
</evidence>
<evidence type="ECO:0000259" key="10">
    <source>
        <dbReference type="Pfam" id="PF00361"/>
    </source>
</evidence>
<comment type="function">
    <text evidence="1">NDH-1 shuttles electrons from NADH, via FMN and iron-sulfur (Fe-S) centers, to quinones in the respiratory chain. The immediate electron acceptor for the enzyme in this species is believed to be ubiquinone. Couples the redox reaction to proton translocation (for every two electrons transferred, four hydrogen ions are translocated across the cytoplasmic membrane), and thus conserves the redox energy in a proton gradient.</text>
</comment>